<dbReference type="AlphaFoldDB" id="A0A517NMG8"/>
<dbReference type="PANTHER" id="PTHR24220">
    <property type="entry name" value="IMPORT ATP-BINDING PROTEIN"/>
    <property type="match status" value="1"/>
</dbReference>
<evidence type="ECO:0000259" key="4">
    <source>
        <dbReference type="PROSITE" id="PS50893"/>
    </source>
</evidence>
<evidence type="ECO:0000256" key="3">
    <source>
        <dbReference type="ARBA" id="ARBA00022840"/>
    </source>
</evidence>
<dbReference type="GO" id="GO:0005886">
    <property type="term" value="C:plasma membrane"/>
    <property type="evidence" value="ECO:0007669"/>
    <property type="project" value="TreeGrafter"/>
</dbReference>
<dbReference type="InterPro" id="IPR017911">
    <property type="entry name" value="MacB-like_ATP-bd"/>
</dbReference>
<keyword evidence="5" id="KW-0378">Hydrolase</keyword>
<dbReference type="GO" id="GO:0005524">
    <property type="term" value="F:ATP binding"/>
    <property type="evidence" value="ECO:0007669"/>
    <property type="project" value="UniProtKB-KW"/>
</dbReference>
<evidence type="ECO:0000313" key="5">
    <source>
        <dbReference type="EMBL" id="QDT08322.1"/>
    </source>
</evidence>
<dbReference type="OrthoDB" id="273392at2"/>
<dbReference type="PANTHER" id="PTHR24220:SF659">
    <property type="entry name" value="TRANSPORTER, PUTATIVE-RELATED"/>
    <property type="match status" value="1"/>
</dbReference>
<dbReference type="GO" id="GO:0016887">
    <property type="term" value="F:ATP hydrolysis activity"/>
    <property type="evidence" value="ECO:0007669"/>
    <property type="project" value="InterPro"/>
</dbReference>
<dbReference type="InterPro" id="IPR027417">
    <property type="entry name" value="P-loop_NTPase"/>
</dbReference>
<protein>
    <submittedName>
        <fullName evidence="5">Lipoprotein-releasing system ATP-binding protein LolD</fullName>
        <ecNumber evidence="5">3.6.3.-</ecNumber>
    </submittedName>
</protein>
<sequence length="227" mass="24292">MTLAITDLIKTFAQPGGGSLTVLDVPTFNIAAGEQVALIGQSGGGKTTLLHLIAGLLAPDSGSIKIDSIELTKLSEEGRDRVRASSVGYVFQTFNLLPAFTAIENVRLGMTFGHGKQDAKRATELLGRVGLADRANYKPSQLSVGQQQRVAIARALAGKPKLLLADEPTANVDPNSAENVLELIRQSCQDEQIALLMVTHSMDVANRFDRVEKLDEINRAFSNAASH</sequence>
<evidence type="ECO:0000313" key="6">
    <source>
        <dbReference type="Proteomes" id="UP000319817"/>
    </source>
</evidence>
<dbReference type="RefSeq" id="WP_145415883.1">
    <property type="nucleotide sequence ID" value="NZ_CP036526.1"/>
</dbReference>
<dbReference type="PROSITE" id="PS00211">
    <property type="entry name" value="ABC_TRANSPORTER_1"/>
    <property type="match status" value="1"/>
</dbReference>
<organism evidence="5 6">
    <name type="scientific">Stieleria marina</name>
    <dbReference type="NCBI Taxonomy" id="1930275"/>
    <lineage>
        <taxon>Bacteria</taxon>
        <taxon>Pseudomonadati</taxon>
        <taxon>Planctomycetota</taxon>
        <taxon>Planctomycetia</taxon>
        <taxon>Pirellulales</taxon>
        <taxon>Pirellulaceae</taxon>
        <taxon>Stieleria</taxon>
    </lineage>
</organism>
<dbReference type="CDD" id="cd03255">
    <property type="entry name" value="ABC_MJ0796_LolCDE_FtsE"/>
    <property type="match status" value="1"/>
</dbReference>
<proteinExistence type="predicted"/>
<feature type="domain" description="ABC transporter" evidence="4">
    <location>
        <begin position="3"/>
        <end position="226"/>
    </location>
</feature>
<reference evidence="5 6" key="1">
    <citation type="submission" date="2019-02" db="EMBL/GenBank/DDBJ databases">
        <title>Deep-cultivation of Planctomycetes and their phenomic and genomic characterization uncovers novel biology.</title>
        <authorList>
            <person name="Wiegand S."/>
            <person name="Jogler M."/>
            <person name="Boedeker C."/>
            <person name="Pinto D."/>
            <person name="Vollmers J."/>
            <person name="Rivas-Marin E."/>
            <person name="Kohn T."/>
            <person name="Peeters S.H."/>
            <person name="Heuer A."/>
            <person name="Rast P."/>
            <person name="Oberbeckmann S."/>
            <person name="Bunk B."/>
            <person name="Jeske O."/>
            <person name="Meyerdierks A."/>
            <person name="Storesund J.E."/>
            <person name="Kallscheuer N."/>
            <person name="Luecker S."/>
            <person name="Lage O.M."/>
            <person name="Pohl T."/>
            <person name="Merkel B.J."/>
            <person name="Hornburger P."/>
            <person name="Mueller R.-W."/>
            <person name="Bruemmer F."/>
            <person name="Labrenz M."/>
            <person name="Spormann A.M."/>
            <person name="Op den Camp H."/>
            <person name="Overmann J."/>
            <person name="Amann R."/>
            <person name="Jetten M.S.M."/>
            <person name="Mascher T."/>
            <person name="Medema M.H."/>
            <person name="Devos D.P."/>
            <person name="Kaster A.-K."/>
            <person name="Ovreas L."/>
            <person name="Rohde M."/>
            <person name="Galperin M.Y."/>
            <person name="Jogler C."/>
        </authorList>
    </citation>
    <scope>NUCLEOTIDE SEQUENCE [LARGE SCALE GENOMIC DNA]</scope>
    <source>
        <strain evidence="5 6">K23_9</strain>
    </source>
</reference>
<dbReference type="InterPro" id="IPR003439">
    <property type="entry name" value="ABC_transporter-like_ATP-bd"/>
</dbReference>
<keyword evidence="6" id="KW-1185">Reference proteome</keyword>
<dbReference type="SUPFAM" id="SSF52540">
    <property type="entry name" value="P-loop containing nucleoside triphosphate hydrolases"/>
    <property type="match status" value="1"/>
</dbReference>
<dbReference type="EC" id="3.6.3.-" evidence="5"/>
<name>A0A517NMG8_9BACT</name>
<gene>
    <name evidence="5" type="primary">lolD_1</name>
    <name evidence="5" type="ORF">K239x_02600</name>
</gene>
<dbReference type="GO" id="GO:0022857">
    <property type="term" value="F:transmembrane transporter activity"/>
    <property type="evidence" value="ECO:0007669"/>
    <property type="project" value="TreeGrafter"/>
</dbReference>
<dbReference type="Gene3D" id="3.40.50.300">
    <property type="entry name" value="P-loop containing nucleotide triphosphate hydrolases"/>
    <property type="match status" value="1"/>
</dbReference>
<dbReference type="Pfam" id="PF00005">
    <property type="entry name" value="ABC_tran"/>
    <property type="match status" value="1"/>
</dbReference>
<keyword evidence="5" id="KW-0449">Lipoprotein</keyword>
<keyword evidence="3 5" id="KW-0067">ATP-binding</keyword>
<dbReference type="InterPro" id="IPR015854">
    <property type="entry name" value="ABC_transpr_LolD-like"/>
</dbReference>
<evidence type="ECO:0000256" key="2">
    <source>
        <dbReference type="ARBA" id="ARBA00022741"/>
    </source>
</evidence>
<dbReference type="SMART" id="SM00382">
    <property type="entry name" value="AAA"/>
    <property type="match status" value="1"/>
</dbReference>
<dbReference type="Proteomes" id="UP000319817">
    <property type="component" value="Chromosome"/>
</dbReference>
<dbReference type="PROSITE" id="PS50893">
    <property type="entry name" value="ABC_TRANSPORTER_2"/>
    <property type="match status" value="1"/>
</dbReference>
<accession>A0A517NMG8</accession>
<evidence type="ECO:0000256" key="1">
    <source>
        <dbReference type="ARBA" id="ARBA00022448"/>
    </source>
</evidence>
<dbReference type="InterPro" id="IPR003593">
    <property type="entry name" value="AAA+_ATPase"/>
</dbReference>
<dbReference type="InterPro" id="IPR017871">
    <property type="entry name" value="ABC_transporter-like_CS"/>
</dbReference>
<keyword evidence="1" id="KW-0813">Transport</keyword>
<dbReference type="EMBL" id="CP036526">
    <property type="protein sequence ID" value="QDT08322.1"/>
    <property type="molecule type" value="Genomic_DNA"/>
</dbReference>
<keyword evidence="2" id="KW-0547">Nucleotide-binding</keyword>